<keyword evidence="1" id="KW-1133">Transmembrane helix</keyword>
<dbReference type="AlphaFoldDB" id="A0A367LLX0"/>
<reference evidence="2 3" key="1">
    <citation type="journal article" date="2015" name="BMC Genomics">
        <title>Insights from the genome of Ophiocordyceps polyrhachis-furcata to pathogenicity and host specificity in insect fungi.</title>
        <authorList>
            <person name="Wichadakul D."/>
            <person name="Kobmoo N."/>
            <person name="Ingsriswang S."/>
            <person name="Tangphatsornruang S."/>
            <person name="Chantasingh D."/>
            <person name="Luangsa-ard J.J."/>
            <person name="Eurwilaichitr L."/>
        </authorList>
    </citation>
    <scope>NUCLEOTIDE SEQUENCE [LARGE SCALE GENOMIC DNA]</scope>
    <source>
        <strain evidence="2 3">BCC 54312</strain>
    </source>
</reference>
<evidence type="ECO:0000313" key="2">
    <source>
        <dbReference type="EMBL" id="RCI15424.1"/>
    </source>
</evidence>
<organism evidence="2 3">
    <name type="scientific">Ophiocordyceps polyrhachis-furcata BCC 54312</name>
    <dbReference type="NCBI Taxonomy" id="1330021"/>
    <lineage>
        <taxon>Eukaryota</taxon>
        <taxon>Fungi</taxon>
        <taxon>Dikarya</taxon>
        <taxon>Ascomycota</taxon>
        <taxon>Pezizomycotina</taxon>
        <taxon>Sordariomycetes</taxon>
        <taxon>Hypocreomycetidae</taxon>
        <taxon>Hypocreales</taxon>
        <taxon>Ophiocordycipitaceae</taxon>
        <taxon>Ophiocordyceps</taxon>
    </lineage>
</organism>
<sequence>MSSDAKNMTSETQHDAQVGRNRKRGCVNHCKRFWWAYLLFLCAIVVLVVCLISQVFSGHSIFVAVPKIAQHKMDDSKLEIQGVHVLETRPNSYLMEINSTITTDGSIHADIDGFQGNLYIDSDENSVPFATLDFPPTVSDKLVLVNISQTVQIRDRAAFTRFNTLFYQNKAVRVRLSGKTKVKPSGLSRKYDVDFSKILEFDGLDAFGGTKVDGSVDIGAPAGSPNFRGTADIPNRSHFTLDVGNASFTNFADGQNIGSMTINNLVIRPGINKVNVEAELDQLKVLQIIGKKPYCDNGIVPFELLATDVVRNGEKLDYFATALASRNQTVDIDIGSILRKTIPGFSLSCSRG</sequence>
<dbReference type="InterPro" id="IPR046368">
    <property type="entry name" value="Tag1"/>
</dbReference>
<proteinExistence type="predicted"/>
<evidence type="ECO:0000313" key="3">
    <source>
        <dbReference type="Proteomes" id="UP000253664"/>
    </source>
</evidence>
<evidence type="ECO:0000256" key="1">
    <source>
        <dbReference type="SAM" id="Phobius"/>
    </source>
</evidence>
<protein>
    <submittedName>
        <fullName evidence="2">Uncharacterized protein</fullName>
    </submittedName>
</protein>
<keyword evidence="3" id="KW-1185">Reference proteome</keyword>
<dbReference type="GO" id="GO:0000329">
    <property type="term" value="C:fungal-type vacuole membrane"/>
    <property type="evidence" value="ECO:0007669"/>
    <property type="project" value="InterPro"/>
</dbReference>
<dbReference type="PANTHER" id="PTHR35895:SF1">
    <property type="entry name" value="LIPID-BINDING SERUM GLYCOPROTEIN C-TERMINAL DOMAIN-CONTAINING PROTEIN"/>
    <property type="match status" value="1"/>
</dbReference>
<dbReference type="InterPro" id="IPR022185">
    <property type="entry name" value="DUF3712"/>
</dbReference>
<dbReference type="OrthoDB" id="10039566at2759"/>
<name>A0A367LLX0_9HYPO</name>
<feature type="transmembrane region" description="Helical" evidence="1">
    <location>
        <begin position="33"/>
        <end position="56"/>
    </location>
</feature>
<keyword evidence="1" id="KW-0472">Membrane</keyword>
<dbReference type="STRING" id="1330021.A0A367LLX0"/>
<accession>A0A367LLX0</accession>
<dbReference type="Proteomes" id="UP000253664">
    <property type="component" value="Unassembled WGS sequence"/>
</dbReference>
<gene>
    <name evidence="2" type="ORF">L249_3461</name>
</gene>
<comment type="caution">
    <text evidence="2">The sequence shown here is derived from an EMBL/GenBank/DDBJ whole genome shotgun (WGS) entry which is preliminary data.</text>
</comment>
<dbReference type="PANTHER" id="PTHR35895">
    <property type="entry name" value="CHROMOSOME 16, WHOLE GENOME SHOTGUN SEQUENCE"/>
    <property type="match status" value="1"/>
</dbReference>
<keyword evidence="1" id="KW-0812">Transmembrane</keyword>
<dbReference type="Pfam" id="PF12505">
    <property type="entry name" value="DUF3712"/>
    <property type="match status" value="1"/>
</dbReference>
<dbReference type="EMBL" id="LKCN02000002">
    <property type="protein sequence ID" value="RCI15424.1"/>
    <property type="molecule type" value="Genomic_DNA"/>
</dbReference>